<comment type="caution">
    <text evidence="1">The sequence shown here is derived from an EMBL/GenBank/DDBJ whole genome shotgun (WGS) entry which is preliminary data.</text>
</comment>
<sequence length="102" mass="11747">MYALSVFIHSLSYLNTTLADMSFCRLHSIAQVICYNIPYNPYGSSTHNGKFVRQSLKLPEKRRGKRKTLSASVIEQGLMTPEQLEALKEELRQEEALKSRRK</sequence>
<gene>
    <name evidence="1" type="ORF">AB6A40_007403</name>
</gene>
<dbReference type="AlphaFoldDB" id="A0ABD6ER98"/>
<evidence type="ECO:0000313" key="1">
    <source>
        <dbReference type="EMBL" id="MFH4980694.1"/>
    </source>
</evidence>
<evidence type="ECO:0000313" key="2">
    <source>
        <dbReference type="Proteomes" id="UP001608902"/>
    </source>
</evidence>
<accession>A0ABD6ER98</accession>
<protein>
    <submittedName>
        <fullName evidence="1">Uncharacterized protein</fullName>
    </submittedName>
</protein>
<dbReference type="EMBL" id="JBGFUD010005944">
    <property type="protein sequence ID" value="MFH4980694.1"/>
    <property type="molecule type" value="Genomic_DNA"/>
</dbReference>
<keyword evidence="2" id="KW-1185">Reference proteome</keyword>
<dbReference type="Proteomes" id="UP001608902">
    <property type="component" value="Unassembled WGS sequence"/>
</dbReference>
<organism evidence="1 2">
    <name type="scientific">Gnathostoma spinigerum</name>
    <dbReference type="NCBI Taxonomy" id="75299"/>
    <lineage>
        <taxon>Eukaryota</taxon>
        <taxon>Metazoa</taxon>
        <taxon>Ecdysozoa</taxon>
        <taxon>Nematoda</taxon>
        <taxon>Chromadorea</taxon>
        <taxon>Rhabditida</taxon>
        <taxon>Spirurina</taxon>
        <taxon>Gnathostomatomorpha</taxon>
        <taxon>Gnathostomatoidea</taxon>
        <taxon>Gnathostomatidae</taxon>
        <taxon>Gnathostoma</taxon>
    </lineage>
</organism>
<proteinExistence type="predicted"/>
<name>A0ABD6ER98_9BILA</name>
<reference evidence="1 2" key="1">
    <citation type="submission" date="2024-08" db="EMBL/GenBank/DDBJ databases">
        <title>Gnathostoma spinigerum genome.</title>
        <authorList>
            <person name="Gonzalez-Bertolin B."/>
            <person name="Monzon S."/>
            <person name="Zaballos A."/>
            <person name="Jimenez P."/>
            <person name="Dekumyoy P."/>
            <person name="Varona S."/>
            <person name="Cuesta I."/>
            <person name="Sumanam S."/>
            <person name="Adisakwattana P."/>
            <person name="Gasser R.B."/>
            <person name="Hernandez-Gonzalez A."/>
            <person name="Young N.D."/>
            <person name="Perteguer M.J."/>
        </authorList>
    </citation>
    <scope>NUCLEOTIDE SEQUENCE [LARGE SCALE GENOMIC DNA]</scope>
    <source>
        <strain evidence="1">AL3</strain>
        <tissue evidence="1">Liver</tissue>
    </source>
</reference>